<dbReference type="GO" id="GO:0005634">
    <property type="term" value="C:nucleus"/>
    <property type="evidence" value="ECO:0007669"/>
    <property type="project" value="UniProtKB-SubCell"/>
</dbReference>
<feature type="compositionally biased region" description="Basic and acidic residues" evidence="13">
    <location>
        <begin position="597"/>
        <end position="622"/>
    </location>
</feature>
<evidence type="ECO:0000313" key="15">
    <source>
        <dbReference type="EMBL" id="CEM43555.1"/>
    </source>
</evidence>
<feature type="region of interest" description="Disordered" evidence="13">
    <location>
        <begin position="84"/>
        <end position="104"/>
    </location>
</feature>
<keyword evidence="3" id="KW-0540">Nuclease</keyword>
<dbReference type="GO" id="GO:0006303">
    <property type="term" value="P:double-strand break repair via nonhomologous end joining"/>
    <property type="evidence" value="ECO:0007669"/>
    <property type="project" value="TreeGrafter"/>
</dbReference>
<evidence type="ECO:0000256" key="12">
    <source>
        <dbReference type="ARBA" id="ARBA00042677"/>
    </source>
</evidence>
<evidence type="ECO:0000256" key="9">
    <source>
        <dbReference type="ARBA" id="ARBA00023204"/>
    </source>
</evidence>
<evidence type="ECO:0000256" key="2">
    <source>
        <dbReference type="ARBA" id="ARBA00010304"/>
    </source>
</evidence>
<feature type="compositionally biased region" description="Basic and acidic residues" evidence="13">
    <location>
        <begin position="269"/>
        <end position="292"/>
    </location>
</feature>
<feature type="region of interest" description="Disordered" evidence="13">
    <location>
        <begin position="160"/>
        <end position="181"/>
    </location>
</feature>
<dbReference type="GO" id="GO:0004519">
    <property type="term" value="F:endonuclease activity"/>
    <property type="evidence" value="ECO:0007669"/>
    <property type="project" value="UniProtKB-KW"/>
</dbReference>
<evidence type="ECO:0000256" key="10">
    <source>
        <dbReference type="ARBA" id="ARBA00023242"/>
    </source>
</evidence>
<keyword evidence="9" id="KW-0234">DNA repair</keyword>
<dbReference type="Gene3D" id="3.60.15.10">
    <property type="entry name" value="Ribonuclease Z/Hydroxyacylglutathione hydrolase-like"/>
    <property type="match status" value="1"/>
</dbReference>
<accession>A0A0G4HHD8</accession>
<dbReference type="PANTHER" id="PTHR23240">
    <property type="entry name" value="DNA CROSS-LINK REPAIR PROTEIN PSO2/SNM1-RELATED"/>
    <property type="match status" value="1"/>
</dbReference>
<feature type="compositionally biased region" description="Basic and acidic residues" evidence="13">
    <location>
        <begin position="160"/>
        <end position="175"/>
    </location>
</feature>
<dbReference type="AlphaFoldDB" id="A0A0G4HHD8"/>
<keyword evidence="10" id="KW-0539">Nucleus</keyword>
<keyword evidence="8" id="KW-0233">DNA recombination</keyword>
<dbReference type="VEuPathDB" id="CryptoDB:Cvel_6868"/>
<keyword evidence="7" id="KW-0269">Exonuclease</keyword>
<organism evidence="15">
    <name type="scientific">Chromera velia CCMP2878</name>
    <dbReference type="NCBI Taxonomy" id="1169474"/>
    <lineage>
        <taxon>Eukaryota</taxon>
        <taxon>Sar</taxon>
        <taxon>Alveolata</taxon>
        <taxon>Colpodellida</taxon>
        <taxon>Chromeraceae</taxon>
        <taxon>Chromera</taxon>
    </lineage>
</organism>
<evidence type="ECO:0000256" key="6">
    <source>
        <dbReference type="ARBA" id="ARBA00022801"/>
    </source>
</evidence>
<feature type="region of interest" description="Disordered" evidence="13">
    <location>
        <begin position="322"/>
        <end position="349"/>
    </location>
</feature>
<name>A0A0G4HHD8_9ALVE</name>
<feature type="region of interest" description="Disordered" evidence="13">
    <location>
        <begin position="269"/>
        <end position="303"/>
    </location>
</feature>
<comment type="subcellular location">
    <subcellularLocation>
        <location evidence="1">Nucleus</location>
    </subcellularLocation>
</comment>
<evidence type="ECO:0000256" key="1">
    <source>
        <dbReference type="ARBA" id="ARBA00004123"/>
    </source>
</evidence>
<evidence type="ECO:0000256" key="4">
    <source>
        <dbReference type="ARBA" id="ARBA00022759"/>
    </source>
</evidence>
<dbReference type="InterPro" id="IPR011084">
    <property type="entry name" value="DRMBL"/>
</dbReference>
<dbReference type="SUPFAM" id="SSF56281">
    <property type="entry name" value="Metallo-hydrolase/oxidoreductase"/>
    <property type="match status" value="1"/>
</dbReference>
<dbReference type="GO" id="GO:0003684">
    <property type="term" value="F:damaged DNA binding"/>
    <property type="evidence" value="ECO:0007669"/>
    <property type="project" value="TreeGrafter"/>
</dbReference>
<evidence type="ECO:0000256" key="11">
    <source>
        <dbReference type="ARBA" id="ARBA00039759"/>
    </source>
</evidence>
<dbReference type="EMBL" id="CDMZ01002713">
    <property type="protein sequence ID" value="CEM43555.1"/>
    <property type="molecule type" value="Genomic_DNA"/>
</dbReference>
<comment type="similarity">
    <text evidence="2">Belongs to the DNA repair metallo-beta-lactamase (DRMBL) family.</text>
</comment>
<proteinExistence type="inferred from homology"/>
<feature type="domain" description="DNA repair metallo-beta-lactamase" evidence="14">
    <location>
        <begin position="382"/>
        <end position="448"/>
    </location>
</feature>
<evidence type="ECO:0000256" key="3">
    <source>
        <dbReference type="ARBA" id="ARBA00022722"/>
    </source>
</evidence>
<dbReference type="InterPro" id="IPR036866">
    <property type="entry name" value="RibonucZ/Hydroxyglut_hydro"/>
</dbReference>
<evidence type="ECO:0000256" key="5">
    <source>
        <dbReference type="ARBA" id="ARBA00022763"/>
    </source>
</evidence>
<evidence type="ECO:0000256" key="13">
    <source>
        <dbReference type="SAM" id="MobiDB-lite"/>
    </source>
</evidence>
<protein>
    <recommendedName>
        <fullName evidence="11">Protein artemis</fullName>
    </recommendedName>
    <alternativeName>
        <fullName evidence="12">DNA cross-link repair 1C protein</fullName>
    </alternativeName>
</protein>
<reference evidence="15" key="1">
    <citation type="submission" date="2014-11" db="EMBL/GenBank/DDBJ databases">
        <authorList>
            <person name="Otto D Thomas"/>
            <person name="Naeem Raeece"/>
        </authorList>
    </citation>
    <scope>NUCLEOTIDE SEQUENCE</scope>
</reference>
<feature type="compositionally biased region" description="Polar residues" evidence="13">
    <location>
        <begin position="569"/>
        <end position="586"/>
    </location>
</feature>
<evidence type="ECO:0000256" key="8">
    <source>
        <dbReference type="ARBA" id="ARBA00023172"/>
    </source>
</evidence>
<keyword evidence="4" id="KW-0255">Endonuclease</keyword>
<keyword evidence="5" id="KW-0227">DNA damage</keyword>
<evidence type="ECO:0000259" key="14">
    <source>
        <dbReference type="Pfam" id="PF07522"/>
    </source>
</evidence>
<gene>
    <name evidence="15" type="ORF">Cvel_6868</name>
</gene>
<evidence type="ECO:0000256" key="7">
    <source>
        <dbReference type="ARBA" id="ARBA00022839"/>
    </source>
</evidence>
<feature type="region of interest" description="Disordered" evidence="13">
    <location>
        <begin position="500"/>
        <end position="670"/>
    </location>
</feature>
<keyword evidence="6" id="KW-0378">Hydrolase</keyword>
<dbReference type="PANTHER" id="PTHR23240:SF8">
    <property type="entry name" value="PROTEIN ARTEMIS"/>
    <property type="match status" value="1"/>
</dbReference>
<dbReference type="GO" id="GO:0035312">
    <property type="term" value="F:5'-3' DNA exonuclease activity"/>
    <property type="evidence" value="ECO:0007669"/>
    <property type="project" value="TreeGrafter"/>
</dbReference>
<dbReference type="GO" id="GO:0006310">
    <property type="term" value="P:DNA recombination"/>
    <property type="evidence" value="ECO:0007669"/>
    <property type="project" value="UniProtKB-KW"/>
</dbReference>
<dbReference type="Pfam" id="PF07522">
    <property type="entry name" value="DRMBL"/>
    <property type="match status" value="1"/>
</dbReference>
<feature type="compositionally biased region" description="Low complexity" evidence="13">
    <location>
        <begin position="631"/>
        <end position="645"/>
    </location>
</feature>
<feature type="compositionally biased region" description="Polar residues" evidence="13">
    <location>
        <begin position="95"/>
        <end position="104"/>
    </location>
</feature>
<dbReference type="GO" id="GO:0036297">
    <property type="term" value="P:interstrand cross-link repair"/>
    <property type="evidence" value="ECO:0007669"/>
    <property type="project" value="TreeGrafter"/>
</dbReference>
<sequence>MKPLPFSNVWVDFFGPLPERSPALFFLSHTHADHLEGLHHGWKEGNIFCSQVCRRLLLRKFPSLERYTVPLELHVTYHFDMANPSRSPSVDPPEAQQSLPPSASTVPQLPLSVTLLDANHCVGSCMFVFQSPSFGKVLHTGDFRYRPQMAREIEFFTSGKGEDGQVKKEEERGGEGEEQGQARSLVDALHLDNTFGHPRFDFPSRKEVAASIEARVDGAWPAVVLLGTETLGKEELCVALARRFETQVVVLPDRLKILEAAEKALEIEREEGKERMDDKGENCEETQKKESNEAEDLSPSSPLPVSLFRLPTPKEARIFFPNSFSSPTGALGGEGQRGAPEEEDGGHEGVEVESEGMIVVVSRREIGQVLRLVKGCERYGDLKVLAFQLSGWCQNDPKPKGGNSTSFDWNFREDENFVRLPYSLHSNFFELCKFTKEIRPKEVIFNTPLPQPPSDLSSSAKGSTYSYDGAEGARLFAEATGTSRVVFNLRTEVSAPLSASASSASTSSGHLHLHQHPSLRFQAGQSTEAASGGTRRKGRQQLYSSRTQRKAPTDHNEQGPPQSIHAAVTFNSASCRPDPSNSSAAGNSDKLPASDSQDAREESANGIGENHHQDRKRCRDTEGEPSSGNSPLLLLRGQLRPQPGQKGHPLFLSLNEEDGEHNQTTKRVIA</sequence>